<keyword evidence="2" id="KW-1133">Transmembrane helix</keyword>
<accession>A0A9P4UN46</accession>
<reference evidence="3" key="1">
    <citation type="journal article" date="2020" name="Stud. Mycol.">
        <title>101 Dothideomycetes genomes: a test case for predicting lifestyles and emergence of pathogens.</title>
        <authorList>
            <person name="Haridas S."/>
            <person name="Albert R."/>
            <person name="Binder M."/>
            <person name="Bloem J."/>
            <person name="Labutti K."/>
            <person name="Salamov A."/>
            <person name="Andreopoulos B."/>
            <person name="Baker S."/>
            <person name="Barry K."/>
            <person name="Bills G."/>
            <person name="Bluhm B."/>
            <person name="Cannon C."/>
            <person name="Castanera R."/>
            <person name="Culley D."/>
            <person name="Daum C."/>
            <person name="Ezra D."/>
            <person name="Gonzalez J."/>
            <person name="Henrissat B."/>
            <person name="Kuo A."/>
            <person name="Liang C."/>
            <person name="Lipzen A."/>
            <person name="Lutzoni F."/>
            <person name="Magnuson J."/>
            <person name="Mondo S."/>
            <person name="Nolan M."/>
            <person name="Ohm R."/>
            <person name="Pangilinan J."/>
            <person name="Park H.-J."/>
            <person name="Ramirez L."/>
            <person name="Alfaro M."/>
            <person name="Sun H."/>
            <person name="Tritt A."/>
            <person name="Yoshinaga Y."/>
            <person name="Zwiers L.-H."/>
            <person name="Turgeon B."/>
            <person name="Goodwin S."/>
            <person name="Spatafora J."/>
            <person name="Crous P."/>
            <person name="Grigoriev I."/>
        </authorList>
    </citation>
    <scope>NUCLEOTIDE SEQUENCE</scope>
    <source>
        <strain evidence="3">CBS 116435</strain>
    </source>
</reference>
<comment type="caution">
    <text evidence="3">The sequence shown here is derived from an EMBL/GenBank/DDBJ whole genome shotgun (WGS) entry which is preliminary data.</text>
</comment>
<organism evidence="3 4">
    <name type="scientific">Polychaeton citri CBS 116435</name>
    <dbReference type="NCBI Taxonomy" id="1314669"/>
    <lineage>
        <taxon>Eukaryota</taxon>
        <taxon>Fungi</taxon>
        <taxon>Dikarya</taxon>
        <taxon>Ascomycota</taxon>
        <taxon>Pezizomycotina</taxon>
        <taxon>Dothideomycetes</taxon>
        <taxon>Dothideomycetidae</taxon>
        <taxon>Capnodiales</taxon>
        <taxon>Capnodiaceae</taxon>
        <taxon>Polychaeton</taxon>
    </lineage>
</organism>
<keyword evidence="4" id="KW-1185">Reference proteome</keyword>
<dbReference type="AlphaFoldDB" id="A0A9P4UN46"/>
<proteinExistence type="predicted"/>
<feature type="compositionally biased region" description="Basic and acidic residues" evidence="1">
    <location>
        <begin position="40"/>
        <end position="52"/>
    </location>
</feature>
<feature type="compositionally biased region" description="Polar residues" evidence="1">
    <location>
        <begin position="89"/>
        <end position="113"/>
    </location>
</feature>
<keyword evidence="2" id="KW-0472">Membrane</keyword>
<protein>
    <submittedName>
        <fullName evidence="3">Uncharacterized protein</fullName>
    </submittedName>
</protein>
<dbReference type="Proteomes" id="UP000799441">
    <property type="component" value="Unassembled WGS sequence"/>
</dbReference>
<keyword evidence="2" id="KW-0812">Transmembrane</keyword>
<feature type="region of interest" description="Disordered" evidence="1">
    <location>
        <begin position="307"/>
        <end position="328"/>
    </location>
</feature>
<evidence type="ECO:0000313" key="3">
    <source>
        <dbReference type="EMBL" id="KAF2718620.1"/>
    </source>
</evidence>
<sequence>MGDKGSNANIVAGIIVAVLVSAVIAALAVPIWYRRRKALDRERERVQSKETGHLLPLSTTTRDRSLSACSNGSCEWTPPLQQQQQHQQFSHPPSSNLLKVPGSQSQSNISMGSKSPHLRTATGFPIASLTHATFVEPTHSQEDVYQSTVYNRHAPSASITTPTVQAALSGLPGFQSTRPPSAGSIYLNRYVVQNDSIARGSGVQSGIASPSTQAQLTAMPSYALDGPPSIDEVQVLSPGNITPLTAVPGLEQHTYARTWTQETAASPLVSPLATPTPQKRTVYPARPSYIEMESPLRPRSQQATFVMDDSTLRRLDSTPPPEKAFRYG</sequence>
<name>A0A9P4UN46_9PEZI</name>
<evidence type="ECO:0000256" key="1">
    <source>
        <dbReference type="SAM" id="MobiDB-lite"/>
    </source>
</evidence>
<evidence type="ECO:0000256" key="2">
    <source>
        <dbReference type="SAM" id="Phobius"/>
    </source>
</evidence>
<evidence type="ECO:0000313" key="4">
    <source>
        <dbReference type="Proteomes" id="UP000799441"/>
    </source>
</evidence>
<gene>
    <name evidence="3" type="ORF">K431DRAFT_348598</name>
</gene>
<feature type="transmembrane region" description="Helical" evidence="2">
    <location>
        <begin position="12"/>
        <end position="33"/>
    </location>
</feature>
<feature type="region of interest" description="Disordered" evidence="1">
    <location>
        <begin position="40"/>
        <end position="115"/>
    </location>
</feature>
<dbReference type="EMBL" id="MU003822">
    <property type="protein sequence ID" value="KAF2718620.1"/>
    <property type="molecule type" value="Genomic_DNA"/>
</dbReference>